<dbReference type="GO" id="GO:0009424">
    <property type="term" value="C:bacterial-type flagellum hook"/>
    <property type="evidence" value="ECO:0007669"/>
    <property type="project" value="UniProtKB-UniRule"/>
</dbReference>
<accession>A0A0F7KZB4</accession>
<evidence type="ECO:0000256" key="2">
    <source>
        <dbReference type="ARBA" id="ARBA00004613"/>
    </source>
</evidence>
<dbReference type="Pfam" id="PF22638">
    <property type="entry name" value="FlgK_D1"/>
    <property type="match status" value="1"/>
</dbReference>
<dbReference type="STRING" id="1267766.WYH_03156"/>
<evidence type="ECO:0000259" key="8">
    <source>
        <dbReference type="Pfam" id="PF00460"/>
    </source>
</evidence>
<dbReference type="PRINTS" id="PR01005">
    <property type="entry name" value="FLGHOOKAP1"/>
</dbReference>
<feature type="domain" description="Flagellar hook-associated protein FlgK helical" evidence="10">
    <location>
        <begin position="94"/>
        <end position="318"/>
    </location>
</feature>
<keyword evidence="5 7" id="KW-0964">Secreted</keyword>
<dbReference type="GO" id="GO:0044780">
    <property type="term" value="P:bacterial-type flagellum assembly"/>
    <property type="evidence" value="ECO:0007669"/>
    <property type="project" value="InterPro"/>
</dbReference>
<dbReference type="OrthoDB" id="7181295at2"/>
<keyword evidence="11" id="KW-0282">Flagellum</keyword>
<evidence type="ECO:0000313" key="11">
    <source>
        <dbReference type="EMBL" id="AKH44175.1"/>
    </source>
</evidence>
<evidence type="ECO:0000313" key="12">
    <source>
        <dbReference type="Proteomes" id="UP000034392"/>
    </source>
</evidence>
<evidence type="ECO:0000256" key="3">
    <source>
        <dbReference type="ARBA" id="ARBA00009677"/>
    </source>
</evidence>
<dbReference type="InterPro" id="IPR010930">
    <property type="entry name" value="Flg_bb/hook_C_dom"/>
</dbReference>
<dbReference type="Pfam" id="PF00460">
    <property type="entry name" value="Flg_bb_rod"/>
    <property type="match status" value="1"/>
</dbReference>
<feature type="domain" description="Flagellar basal body rod protein N-terminal" evidence="8">
    <location>
        <begin position="6"/>
        <end position="35"/>
    </location>
</feature>
<gene>
    <name evidence="7 11" type="primary">flgK</name>
    <name evidence="11" type="ORF">WYH_03156</name>
</gene>
<dbReference type="InterPro" id="IPR053927">
    <property type="entry name" value="FlgK_helical"/>
</dbReference>
<dbReference type="EMBL" id="CP011452">
    <property type="protein sequence ID" value="AKH44175.1"/>
    <property type="molecule type" value="Genomic_DNA"/>
</dbReference>
<comment type="subcellular location">
    <subcellularLocation>
        <location evidence="1">Bacterial flagellum basal body</location>
    </subcellularLocation>
    <subcellularLocation>
        <location evidence="2 7">Secreted</location>
    </subcellularLocation>
</comment>
<evidence type="ECO:0000256" key="5">
    <source>
        <dbReference type="ARBA" id="ARBA00022525"/>
    </source>
</evidence>
<dbReference type="KEGG" id="aay:WYH_03156"/>
<dbReference type="PANTHER" id="PTHR30033:SF1">
    <property type="entry name" value="FLAGELLAR HOOK-ASSOCIATED PROTEIN 1"/>
    <property type="match status" value="1"/>
</dbReference>
<proteinExistence type="inferred from homology"/>
<feature type="domain" description="Flagellar basal-body/hook protein C-terminal" evidence="9">
    <location>
        <begin position="404"/>
        <end position="442"/>
    </location>
</feature>
<dbReference type="InterPro" id="IPR002371">
    <property type="entry name" value="FlgK"/>
</dbReference>
<name>A0A0F7KZB4_9SPHN</name>
<keyword evidence="12" id="KW-1185">Reference proteome</keyword>
<keyword evidence="11" id="KW-0969">Cilium</keyword>
<dbReference type="GO" id="GO:0005576">
    <property type="term" value="C:extracellular region"/>
    <property type="evidence" value="ECO:0007669"/>
    <property type="project" value="UniProtKB-SubCell"/>
</dbReference>
<evidence type="ECO:0000256" key="4">
    <source>
        <dbReference type="ARBA" id="ARBA00016244"/>
    </source>
</evidence>
<dbReference type="PANTHER" id="PTHR30033">
    <property type="entry name" value="FLAGELLAR HOOK-ASSOCIATED PROTEIN 1"/>
    <property type="match status" value="1"/>
</dbReference>
<organism evidence="11 12">
    <name type="scientific">Croceibacterium atlanticum</name>
    <dbReference type="NCBI Taxonomy" id="1267766"/>
    <lineage>
        <taxon>Bacteria</taxon>
        <taxon>Pseudomonadati</taxon>
        <taxon>Pseudomonadota</taxon>
        <taxon>Alphaproteobacteria</taxon>
        <taxon>Sphingomonadales</taxon>
        <taxon>Erythrobacteraceae</taxon>
        <taxon>Croceibacterium</taxon>
    </lineage>
</organism>
<evidence type="ECO:0000256" key="6">
    <source>
        <dbReference type="ARBA" id="ARBA00023143"/>
    </source>
</evidence>
<keyword evidence="6 7" id="KW-0975">Bacterial flagellum</keyword>
<sequence length="445" mass="45393">MASDLLQIAASGARAARGALDVTAQNIANASSDGYVRRSVTIEEVTASGGMRRVHDISLSGSRVTGINRNADMFRQSEVRRTVSDLARSDAELTALQNLEASVDQVGIYQAIVEFEGSLQELSVDPVDPSLRASVIAALDSLANKFEIADSSITSAMSGMQFNAQAGVDQANVITTELARVNLQLSRAGDGSSDQASLLDRRDSLLEQLSGITNINTTFGTNGTVTVQAAGASGPTLVSAGNAASIAMATAADGTISFTAGGTAFTPSGGSLAGNALGLAEATDLRSRLDTVADSVISAVNNSQASGVALDGSAGQPLLTGSGAGGIQLAFSNPDGLATAPAGAGANSRDASNLDALRSALNNSEAADDMNALLFEISSKVSSRELTNEALETIASSARISLQEQAGVDLDKEAANLIRYQQAFQASGRAMQVAKELFDTLVAIG</sequence>
<reference evidence="11" key="1">
    <citation type="submission" date="2015-05" db="EMBL/GenBank/DDBJ databases">
        <title>The complete genome of Altererythrobacter atlanticus strain 26DY36.</title>
        <authorList>
            <person name="Wu Y.-H."/>
            <person name="Cheng H."/>
            <person name="Wu X.-W."/>
        </authorList>
    </citation>
    <scope>NUCLEOTIDE SEQUENCE [LARGE SCALE GENOMIC DNA]</scope>
    <source>
        <strain evidence="11">26DY36</strain>
    </source>
</reference>
<evidence type="ECO:0000259" key="9">
    <source>
        <dbReference type="Pfam" id="PF06429"/>
    </source>
</evidence>
<comment type="similarity">
    <text evidence="3 7">Belongs to the flagella basal body rod proteins family.</text>
</comment>
<dbReference type="InterPro" id="IPR001444">
    <property type="entry name" value="Flag_bb_rod_N"/>
</dbReference>
<evidence type="ECO:0000256" key="7">
    <source>
        <dbReference type="RuleBase" id="RU362065"/>
    </source>
</evidence>
<dbReference type="Pfam" id="PF06429">
    <property type="entry name" value="Flg_bbr_C"/>
    <property type="match status" value="1"/>
</dbReference>
<dbReference type="PATRIC" id="fig|1267766.3.peg.3201"/>
<dbReference type="SUPFAM" id="SSF64518">
    <property type="entry name" value="Phase 1 flagellin"/>
    <property type="match status" value="1"/>
</dbReference>
<evidence type="ECO:0000256" key="1">
    <source>
        <dbReference type="ARBA" id="ARBA00004117"/>
    </source>
</evidence>
<dbReference type="GO" id="GO:0005198">
    <property type="term" value="F:structural molecule activity"/>
    <property type="evidence" value="ECO:0007669"/>
    <property type="project" value="UniProtKB-UniRule"/>
</dbReference>
<protein>
    <recommendedName>
        <fullName evidence="4 7">Flagellar hook-associated protein 1</fullName>
        <shortName evidence="7">HAP1</shortName>
    </recommendedName>
</protein>
<keyword evidence="11" id="KW-0966">Cell projection</keyword>
<dbReference type="Proteomes" id="UP000034392">
    <property type="component" value="Chromosome"/>
</dbReference>
<dbReference type="NCBIfam" id="TIGR02492">
    <property type="entry name" value="flgK_ends"/>
    <property type="match status" value="1"/>
</dbReference>
<evidence type="ECO:0000259" key="10">
    <source>
        <dbReference type="Pfam" id="PF22638"/>
    </source>
</evidence>
<dbReference type="RefSeq" id="WP_046904558.1">
    <property type="nucleotide sequence ID" value="NZ_CP011452.2"/>
</dbReference>
<dbReference type="AlphaFoldDB" id="A0A0F7KZB4"/>
<dbReference type="GO" id="GO:0009425">
    <property type="term" value="C:bacterial-type flagellum basal body"/>
    <property type="evidence" value="ECO:0007669"/>
    <property type="project" value="UniProtKB-SubCell"/>
</dbReference>